<keyword evidence="1" id="KW-0732">Signal</keyword>
<name>A0A200R441_MACCD</name>
<dbReference type="FunCoup" id="A0A200R441">
    <property type="interactions" value="74"/>
</dbReference>
<dbReference type="InParanoid" id="A0A200R441"/>
<proteinExistence type="predicted"/>
<evidence type="ECO:0000313" key="3">
    <source>
        <dbReference type="Proteomes" id="UP000195402"/>
    </source>
</evidence>
<protein>
    <submittedName>
        <fullName evidence="2">Uncharacterized protein</fullName>
    </submittedName>
</protein>
<dbReference type="AlphaFoldDB" id="A0A200R441"/>
<dbReference type="OrthoDB" id="603213at2759"/>
<dbReference type="PANTHER" id="PTHR33184:SF72">
    <property type="entry name" value="BETA-1,3-N-ACETYLGLUCOSAMINYLTRANSFERASE FAMILY PROTEIN"/>
    <property type="match status" value="1"/>
</dbReference>
<keyword evidence="3" id="KW-1185">Reference proteome</keyword>
<dbReference type="PANTHER" id="PTHR33184">
    <property type="entry name" value="PROTEIN TAPETUM DETERMINANT 1-LIKE-RELATED"/>
    <property type="match status" value="1"/>
</dbReference>
<dbReference type="Proteomes" id="UP000195402">
    <property type="component" value="Unassembled WGS sequence"/>
</dbReference>
<reference evidence="2 3" key="1">
    <citation type="journal article" date="2017" name="Mol. Plant">
        <title>The Genome of Medicinal Plant Macleaya cordata Provides New Insights into Benzylisoquinoline Alkaloids Metabolism.</title>
        <authorList>
            <person name="Liu X."/>
            <person name="Liu Y."/>
            <person name="Huang P."/>
            <person name="Ma Y."/>
            <person name="Qing Z."/>
            <person name="Tang Q."/>
            <person name="Cao H."/>
            <person name="Cheng P."/>
            <person name="Zheng Y."/>
            <person name="Yuan Z."/>
            <person name="Zhou Y."/>
            <person name="Liu J."/>
            <person name="Tang Z."/>
            <person name="Zhuo Y."/>
            <person name="Zhang Y."/>
            <person name="Yu L."/>
            <person name="Huang J."/>
            <person name="Yang P."/>
            <person name="Peng Q."/>
            <person name="Zhang J."/>
            <person name="Jiang W."/>
            <person name="Zhang Z."/>
            <person name="Lin K."/>
            <person name="Ro D.K."/>
            <person name="Chen X."/>
            <person name="Xiong X."/>
            <person name="Shang Y."/>
            <person name="Huang S."/>
            <person name="Zeng J."/>
        </authorList>
    </citation>
    <scope>NUCLEOTIDE SEQUENCE [LARGE SCALE GENOMIC DNA]</scope>
    <source>
        <strain evidence="3">cv. BLH2017</strain>
        <tissue evidence="2">Root</tissue>
    </source>
</reference>
<comment type="caution">
    <text evidence="2">The sequence shown here is derived from an EMBL/GenBank/DDBJ whole genome shotgun (WGS) entry which is preliminary data.</text>
</comment>
<dbReference type="STRING" id="56857.A0A200R441"/>
<dbReference type="InterPro" id="IPR040361">
    <property type="entry name" value="TPD1"/>
</dbReference>
<dbReference type="Pfam" id="PF24068">
    <property type="entry name" value="TPD1_C"/>
    <property type="match status" value="1"/>
</dbReference>
<evidence type="ECO:0000313" key="2">
    <source>
        <dbReference type="EMBL" id="OVA17448.1"/>
    </source>
</evidence>
<evidence type="ECO:0000256" key="1">
    <source>
        <dbReference type="ARBA" id="ARBA00022729"/>
    </source>
</evidence>
<dbReference type="GO" id="GO:0001709">
    <property type="term" value="P:cell fate determination"/>
    <property type="evidence" value="ECO:0007669"/>
    <property type="project" value="TreeGrafter"/>
</dbReference>
<accession>A0A200R441</accession>
<organism evidence="2 3">
    <name type="scientific">Macleaya cordata</name>
    <name type="common">Five-seeded plume-poppy</name>
    <name type="synonym">Bocconia cordata</name>
    <dbReference type="NCBI Taxonomy" id="56857"/>
    <lineage>
        <taxon>Eukaryota</taxon>
        <taxon>Viridiplantae</taxon>
        <taxon>Streptophyta</taxon>
        <taxon>Embryophyta</taxon>
        <taxon>Tracheophyta</taxon>
        <taxon>Spermatophyta</taxon>
        <taxon>Magnoliopsida</taxon>
        <taxon>Ranunculales</taxon>
        <taxon>Papaveraceae</taxon>
        <taxon>Papaveroideae</taxon>
        <taxon>Macleaya</taxon>
    </lineage>
</organism>
<dbReference type="EMBL" id="MVGT01000438">
    <property type="protein sequence ID" value="OVA17448.1"/>
    <property type="molecule type" value="Genomic_DNA"/>
</dbReference>
<gene>
    <name evidence="2" type="ORF">BVC80_1837g268</name>
</gene>
<sequence length="101" mass="10997">MARSCIRISQAKTGRVVEGDVEFDVVIRNNCHCPQFNVTLGCKGFSTVETVDPNILKVLGSTGDCLFNGGHALAPKHPYGFRYAWHTPTDLTPKSSVSNCL</sequence>
<dbReference type="OMA" id="NTCNCFQ"/>